<dbReference type="InterPro" id="IPR018300">
    <property type="entry name" value="Aminotrans_IV_CS"/>
</dbReference>
<dbReference type="RefSeq" id="WP_042394303.1">
    <property type="nucleotide sequence ID" value="NZ_CYYT01000010.1"/>
</dbReference>
<dbReference type="InterPro" id="IPR050571">
    <property type="entry name" value="Class-IV_PLP-Dep_Aminotrnsfr"/>
</dbReference>
<evidence type="ECO:0000313" key="7">
    <source>
        <dbReference type="Proteomes" id="UP000095558"/>
    </source>
</evidence>
<dbReference type="InterPro" id="IPR043132">
    <property type="entry name" value="BCAT-like_C"/>
</dbReference>
<name>A0A173XGE0_9CLOT</name>
<keyword evidence="6" id="KW-0032">Aminotransferase</keyword>
<dbReference type="PANTHER" id="PTHR42743:SF11">
    <property type="entry name" value="AMINODEOXYCHORISMATE LYASE"/>
    <property type="match status" value="1"/>
</dbReference>
<dbReference type="InterPro" id="IPR036038">
    <property type="entry name" value="Aminotransferase-like"/>
</dbReference>
<dbReference type="Pfam" id="PF01063">
    <property type="entry name" value="Aminotran_4"/>
    <property type="match status" value="1"/>
</dbReference>
<sequence>MEAINKFYLNNEKIEDVNEFNEDSEKGSIIYEVLRVINGKAVFLKDHIERMKRSFALINMEFPFNTEDVEKKVNEVIKKNDNVLGNIKITYNTASKNLKIYYIKHSYPSNELYTEGVKTILYYGERENPNAKIVNDNFRAKVTEEIKKSNAFEAILVDRNGLITEGSKSNIFAIKDGKLITAKAEAVLKGITRDKIIDIAKEIGIEFEEVDIKSEDIDKLDAMFISGTSPKILPIAFVNNIKLDVNNITLRKLMKAYNELLEGKR</sequence>
<dbReference type="GO" id="GO:0046394">
    <property type="term" value="P:carboxylic acid biosynthetic process"/>
    <property type="evidence" value="ECO:0007669"/>
    <property type="project" value="UniProtKB-ARBA"/>
</dbReference>
<dbReference type="InterPro" id="IPR001544">
    <property type="entry name" value="Aminotrans_IV"/>
</dbReference>
<dbReference type="PANTHER" id="PTHR42743">
    <property type="entry name" value="AMINO-ACID AMINOTRANSFERASE"/>
    <property type="match status" value="1"/>
</dbReference>
<dbReference type="SUPFAM" id="SSF56752">
    <property type="entry name" value="D-aminoacid aminotransferase-like PLP-dependent enzymes"/>
    <property type="match status" value="1"/>
</dbReference>
<dbReference type="FunFam" id="3.20.10.10:FF:000002">
    <property type="entry name" value="D-alanine aminotransferase"/>
    <property type="match status" value="1"/>
</dbReference>
<evidence type="ECO:0000256" key="3">
    <source>
        <dbReference type="ARBA" id="ARBA00022898"/>
    </source>
</evidence>
<dbReference type="GO" id="GO:0008652">
    <property type="term" value="P:amino acid biosynthetic process"/>
    <property type="evidence" value="ECO:0007669"/>
    <property type="project" value="UniProtKB-ARBA"/>
</dbReference>
<dbReference type="EMBL" id="CYZV01000001">
    <property type="protein sequence ID" value="CUN50683.1"/>
    <property type="molecule type" value="Genomic_DNA"/>
</dbReference>
<comment type="cofactor">
    <cofactor evidence="1 5">
        <name>pyridoxal 5'-phosphate</name>
        <dbReference type="ChEBI" id="CHEBI:597326"/>
    </cofactor>
</comment>
<protein>
    <submittedName>
        <fullName evidence="6">Enzyme of ilve/pabc family</fullName>
        <ecNumber evidence="6">2.6.1.21</ecNumber>
    </submittedName>
</protein>
<dbReference type="Gene3D" id="3.20.10.10">
    <property type="entry name" value="D-amino Acid Aminotransferase, subunit A, domain 2"/>
    <property type="match status" value="1"/>
</dbReference>
<dbReference type="GO" id="GO:0005829">
    <property type="term" value="C:cytosol"/>
    <property type="evidence" value="ECO:0007669"/>
    <property type="project" value="TreeGrafter"/>
</dbReference>
<dbReference type="GeneID" id="83010567"/>
<dbReference type="GO" id="GO:0047810">
    <property type="term" value="F:D-alanine-2-oxoglutarate aminotransferase activity"/>
    <property type="evidence" value="ECO:0007669"/>
    <property type="project" value="UniProtKB-EC"/>
</dbReference>
<evidence type="ECO:0000256" key="2">
    <source>
        <dbReference type="ARBA" id="ARBA00009320"/>
    </source>
</evidence>
<dbReference type="OrthoDB" id="9805628at2"/>
<dbReference type="Gene3D" id="3.30.470.10">
    <property type="match status" value="1"/>
</dbReference>
<evidence type="ECO:0000313" key="6">
    <source>
        <dbReference type="EMBL" id="CUN50683.1"/>
    </source>
</evidence>
<evidence type="ECO:0000256" key="1">
    <source>
        <dbReference type="ARBA" id="ARBA00001933"/>
    </source>
</evidence>
<keyword evidence="6" id="KW-0808">Transferase</keyword>
<dbReference type="EC" id="2.6.1.21" evidence="6"/>
<keyword evidence="3 5" id="KW-0663">Pyridoxal phosphate</keyword>
<evidence type="ECO:0000256" key="4">
    <source>
        <dbReference type="RuleBase" id="RU004106"/>
    </source>
</evidence>
<gene>
    <name evidence="6" type="primary">dat_1</name>
    <name evidence="6" type="ORF">ERS852470_00085</name>
</gene>
<dbReference type="InterPro" id="IPR043131">
    <property type="entry name" value="BCAT-like_N"/>
</dbReference>
<accession>A0A173XGE0</accession>
<dbReference type="CDD" id="cd00449">
    <property type="entry name" value="PLPDE_IV"/>
    <property type="match status" value="1"/>
</dbReference>
<dbReference type="Proteomes" id="UP000095558">
    <property type="component" value="Unassembled WGS sequence"/>
</dbReference>
<dbReference type="AlphaFoldDB" id="A0A173XGE0"/>
<reference evidence="6 7" key="1">
    <citation type="submission" date="2015-09" db="EMBL/GenBank/DDBJ databases">
        <authorList>
            <consortium name="Pathogen Informatics"/>
        </authorList>
    </citation>
    <scope>NUCLEOTIDE SEQUENCE [LARGE SCALE GENOMIC DNA]</scope>
    <source>
        <strain evidence="6 7">2789STDY5834855</strain>
    </source>
</reference>
<dbReference type="PROSITE" id="PS00770">
    <property type="entry name" value="AA_TRANSFER_CLASS_4"/>
    <property type="match status" value="1"/>
</dbReference>
<comment type="similarity">
    <text evidence="2 4">Belongs to the class-IV pyridoxal-phosphate-dependent aminotransferase family.</text>
</comment>
<organism evidence="6 7">
    <name type="scientific">Clostridium disporicum</name>
    <dbReference type="NCBI Taxonomy" id="84024"/>
    <lineage>
        <taxon>Bacteria</taxon>
        <taxon>Bacillati</taxon>
        <taxon>Bacillota</taxon>
        <taxon>Clostridia</taxon>
        <taxon>Eubacteriales</taxon>
        <taxon>Clostridiaceae</taxon>
        <taxon>Clostridium</taxon>
    </lineage>
</organism>
<proteinExistence type="inferred from homology"/>
<evidence type="ECO:0000256" key="5">
    <source>
        <dbReference type="RuleBase" id="RU004516"/>
    </source>
</evidence>